<evidence type="ECO:0000256" key="1">
    <source>
        <dbReference type="ARBA" id="ARBA00008061"/>
    </source>
</evidence>
<evidence type="ECO:0000313" key="5">
    <source>
        <dbReference type="EMBL" id="TYC47039.1"/>
    </source>
</evidence>
<dbReference type="NCBIfam" id="NF008183">
    <property type="entry name" value="PRK10933.1"/>
    <property type="match status" value="1"/>
</dbReference>
<dbReference type="CDD" id="cd11333">
    <property type="entry name" value="AmyAc_SI_OligoGlu_DGase"/>
    <property type="match status" value="1"/>
</dbReference>
<dbReference type="Gene3D" id="2.60.40.1180">
    <property type="entry name" value="Golgi alpha-mannosidase II"/>
    <property type="match status" value="1"/>
</dbReference>
<dbReference type="InterPro" id="IPR045857">
    <property type="entry name" value="O16G_dom_2"/>
</dbReference>
<dbReference type="InterPro" id="IPR017853">
    <property type="entry name" value="GH"/>
</dbReference>
<dbReference type="Proteomes" id="UP000442244">
    <property type="component" value="Unassembled WGS sequence"/>
</dbReference>
<organism evidence="5 6">
    <name type="scientific">Leuconostoc litchii</name>
    <dbReference type="NCBI Taxonomy" id="1981069"/>
    <lineage>
        <taxon>Bacteria</taxon>
        <taxon>Bacillati</taxon>
        <taxon>Bacillota</taxon>
        <taxon>Bacilli</taxon>
        <taxon>Lactobacillales</taxon>
        <taxon>Lactobacillaceae</taxon>
        <taxon>Leuconostoc</taxon>
    </lineage>
</organism>
<dbReference type="AlphaFoldDB" id="A0A6P2CS22"/>
<dbReference type="GO" id="GO:0004556">
    <property type="term" value="F:alpha-amylase activity"/>
    <property type="evidence" value="ECO:0007669"/>
    <property type="project" value="TreeGrafter"/>
</dbReference>
<name>A0A6P2CS22_9LACO</name>
<accession>A0A6P2CS22</accession>
<dbReference type="Gene3D" id="3.90.400.10">
    <property type="entry name" value="Oligo-1,6-glucosidase, Domain 2"/>
    <property type="match status" value="1"/>
</dbReference>
<dbReference type="FunFam" id="3.90.400.10:FF:000002">
    <property type="entry name" value="Sucrose isomerase"/>
    <property type="match status" value="1"/>
</dbReference>
<keyword evidence="6" id="KW-1185">Reference proteome</keyword>
<dbReference type="PANTHER" id="PTHR10357:SF184">
    <property type="entry name" value="OLIGO-1,6-GLUCOSIDASE 1"/>
    <property type="match status" value="1"/>
</dbReference>
<keyword evidence="2" id="KW-0378">Hydrolase</keyword>
<evidence type="ECO:0000256" key="3">
    <source>
        <dbReference type="ARBA" id="ARBA00023295"/>
    </source>
</evidence>
<evidence type="ECO:0000313" key="6">
    <source>
        <dbReference type="Proteomes" id="UP000442244"/>
    </source>
</evidence>
<dbReference type="InterPro" id="IPR013780">
    <property type="entry name" value="Glyco_hydro_b"/>
</dbReference>
<evidence type="ECO:0000259" key="4">
    <source>
        <dbReference type="SMART" id="SM00642"/>
    </source>
</evidence>
<dbReference type="RefSeq" id="WP_148604464.1">
    <property type="nucleotide sequence ID" value="NZ_SDGY01000001.1"/>
</dbReference>
<dbReference type="OrthoDB" id="9805159at2"/>
<dbReference type="FunFam" id="3.20.20.80:FF:000064">
    <property type="entry name" value="Oligo-1,6-glucosidase"/>
    <property type="match status" value="1"/>
</dbReference>
<dbReference type="SUPFAM" id="SSF51011">
    <property type="entry name" value="Glycosyl hydrolase domain"/>
    <property type="match status" value="1"/>
</dbReference>
<dbReference type="SUPFAM" id="SSF51445">
    <property type="entry name" value="(Trans)glycosidases"/>
    <property type="match status" value="1"/>
</dbReference>
<dbReference type="Pfam" id="PF00128">
    <property type="entry name" value="Alpha-amylase"/>
    <property type="match status" value="1"/>
</dbReference>
<comment type="similarity">
    <text evidence="1">Belongs to the glycosyl hydrolase 13 family.</text>
</comment>
<evidence type="ECO:0000256" key="2">
    <source>
        <dbReference type="ARBA" id="ARBA00022801"/>
    </source>
</evidence>
<reference evidence="5 6" key="1">
    <citation type="submission" date="2019-01" db="EMBL/GenBank/DDBJ databases">
        <title>Leuconostoc litchii sp. nov., a novel lactic acid bacterium isolated from lychee.</title>
        <authorList>
            <person name="Wang L.-T."/>
        </authorList>
    </citation>
    <scope>NUCLEOTIDE SEQUENCE [LARGE SCALE GENOMIC DNA]</scope>
    <source>
        <strain evidence="5 6">MB7</strain>
    </source>
</reference>
<gene>
    <name evidence="5" type="ORF">ESZ47_02585</name>
</gene>
<dbReference type="InterPro" id="IPR006047">
    <property type="entry name" value="GH13_cat_dom"/>
</dbReference>
<keyword evidence="3" id="KW-0326">Glycosidase</keyword>
<dbReference type="PANTHER" id="PTHR10357">
    <property type="entry name" value="ALPHA-AMYLASE FAMILY MEMBER"/>
    <property type="match status" value="1"/>
</dbReference>
<dbReference type="EMBL" id="SDGY01000001">
    <property type="protein sequence ID" value="TYC47039.1"/>
    <property type="molecule type" value="Genomic_DNA"/>
</dbReference>
<sequence>MQKEKWWQKAVVYQIYPKSFQDSDNDGIGDLRGIINRLKYIKKLGVDVIWLNPIYKTPDIDGGYDISDYQDINPILGTMSDFDELLKKSHALGLKIIMDLVVNHSSSEHEWFQKSIATKNPANKYRDYYIWRDPVHGHEPNNWGSFFSGPAWTLDEPSGQYYLHLFAKEQPDLNWDNPDVRNSVFDMMNWWAIKGIDGFRMDVISLISKPDGLPDAPVEENDLYGNPGKIVSNGPRVHKYLQEMNHKVLSQHSWMTVGETTGMTADEAKKYANIDGSELDMLFQFEHVGYDGNANASLGQFSGYKPRLKDIKDSIVKWEKAFDGTGWASLYWSNHDQPRTVSWFGDNSPQYLNLSAKMLAALLHFLQGTPYIYQGEELGMTNNENFKTISQYRDVESLNLYYQTVQQKKLSSSKDMLDYLRIHSRDNARTPMQWDTSENAGFSKHEPWLEVNPNYYQLNAKEALDNPNSIFYFYQKLISLRHKLPVITDGKFKLVKNNENDNQIFAYTRTNLDETLLIIANFTANTLERHYSVPKNSKLLIQNYHDDQSTKIRPYEVKVYQYATNSVSEKMSNKEG</sequence>
<protein>
    <submittedName>
        <fullName evidence="5">Alpha-glucosidase</fullName>
    </submittedName>
</protein>
<proteinExistence type="inferred from homology"/>
<dbReference type="Gene3D" id="3.20.20.80">
    <property type="entry name" value="Glycosidases"/>
    <property type="match status" value="1"/>
</dbReference>
<comment type="caution">
    <text evidence="5">The sequence shown here is derived from an EMBL/GenBank/DDBJ whole genome shotgun (WGS) entry which is preliminary data.</text>
</comment>
<feature type="domain" description="Glycosyl hydrolase family 13 catalytic" evidence="4">
    <location>
        <begin position="14"/>
        <end position="429"/>
    </location>
</feature>
<dbReference type="GO" id="GO:0009313">
    <property type="term" value="P:oligosaccharide catabolic process"/>
    <property type="evidence" value="ECO:0007669"/>
    <property type="project" value="TreeGrafter"/>
</dbReference>
<dbReference type="SMART" id="SM00642">
    <property type="entry name" value="Aamy"/>
    <property type="match status" value="1"/>
</dbReference>